<accession>A0ABQ9GN56</accession>
<comment type="caution">
    <text evidence="1">The sequence shown here is derived from an EMBL/GenBank/DDBJ whole genome shotgun (WGS) entry which is preliminary data.</text>
</comment>
<sequence>MCVPSFDDLLVLVGQRITYQTNNMRKPVYPEERLAVTISLTTLTLMILISDTWQLLHFATLRVSVGDKHCREYCERHLENERKQFYENTHFPNCVGAVDGKHVHIANPSNAGSQYFNYKHFFSIIRLALVDADYCFLAVMLAQTTPLCWRRLLFLSRYVGADYCFLAVMLAHMGRPAILMCPNIQFWAKKIEGKQMNLPPSKQLPNDKDGIRTPYVIVGDKEFALS</sequence>
<evidence type="ECO:0000313" key="2">
    <source>
        <dbReference type="Proteomes" id="UP001159363"/>
    </source>
</evidence>
<keyword evidence="2" id="KW-1185">Reference proteome</keyword>
<protein>
    <recommendedName>
        <fullName evidence="3">DDE Tnp4 domain-containing protein</fullName>
    </recommendedName>
</protein>
<evidence type="ECO:0008006" key="3">
    <source>
        <dbReference type="Google" id="ProtNLM"/>
    </source>
</evidence>
<proteinExistence type="predicted"/>
<reference evidence="1 2" key="1">
    <citation type="submission" date="2023-02" db="EMBL/GenBank/DDBJ databases">
        <title>LHISI_Scaffold_Assembly.</title>
        <authorList>
            <person name="Stuart O.P."/>
            <person name="Cleave R."/>
            <person name="Magrath M.J.L."/>
            <person name="Mikheyev A.S."/>
        </authorList>
    </citation>
    <scope>NUCLEOTIDE SEQUENCE [LARGE SCALE GENOMIC DNA]</scope>
    <source>
        <strain evidence="1">Daus_M_001</strain>
        <tissue evidence="1">Leg muscle</tissue>
    </source>
</reference>
<name>A0ABQ9GN56_9NEOP</name>
<gene>
    <name evidence="1" type="ORF">PR048_024271</name>
</gene>
<dbReference type="Proteomes" id="UP001159363">
    <property type="component" value="Chromosome 9"/>
</dbReference>
<organism evidence="1 2">
    <name type="scientific">Dryococelus australis</name>
    <dbReference type="NCBI Taxonomy" id="614101"/>
    <lineage>
        <taxon>Eukaryota</taxon>
        <taxon>Metazoa</taxon>
        <taxon>Ecdysozoa</taxon>
        <taxon>Arthropoda</taxon>
        <taxon>Hexapoda</taxon>
        <taxon>Insecta</taxon>
        <taxon>Pterygota</taxon>
        <taxon>Neoptera</taxon>
        <taxon>Polyneoptera</taxon>
        <taxon>Phasmatodea</taxon>
        <taxon>Verophasmatodea</taxon>
        <taxon>Anareolatae</taxon>
        <taxon>Phasmatidae</taxon>
        <taxon>Eurycanthinae</taxon>
        <taxon>Dryococelus</taxon>
    </lineage>
</organism>
<dbReference type="EMBL" id="JARBHB010000010">
    <property type="protein sequence ID" value="KAJ8873454.1"/>
    <property type="molecule type" value="Genomic_DNA"/>
</dbReference>
<evidence type="ECO:0000313" key="1">
    <source>
        <dbReference type="EMBL" id="KAJ8873454.1"/>
    </source>
</evidence>